<name>A0AAV7TXH8_PLEWA</name>
<proteinExistence type="predicted"/>
<sequence>MLRRRGPTPVRNTPLRRWCLSAAGPSVSLGVPWHPKLSGWCDGPNGGGPYTNPTGADTAPGARDLPVEGTNQRFLLSLKEGPGTGTAGSRRTEKPAFGRGEARNGGAGESGANGEDEGIRSK</sequence>
<dbReference type="Proteomes" id="UP001066276">
    <property type="component" value="Chromosome 3_2"/>
</dbReference>
<evidence type="ECO:0000313" key="3">
    <source>
        <dbReference type="Proteomes" id="UP001066276"/>
    </source>
</evidence>
<feature type="region of interest" description="Disordered" evidence="1">
    <location>
        <begin position="44"/>
        <end position="63"/>
    </location>
</feature>
<feature type="compositionally biased region" description="Basic and acidic residues" evidence="1">
    <location>
        <begin position="90"/>
        <end position="102"/>
    </location>
</feature>
<reference evidence="2" key="1">
    <citation type="journal article" date="2022" name="bioRxiv">
        <title>Sequencing and chromosome-scale assembly of the giantPleurodeles waltlgenome.</title>
        <authorList>
            <person name="Brown T."/>
            <person name="Elewa A."/>
            <person name="Iarovenko S."/>
            <person name="Subramanian E."/>
            <person name="Araus A.J."/>
            <person name="Petzold A."/>
            <person name="Susuki M."/>
            <person name="Suzuki K.-i.T."/>
            <person name="Hayashi T."/>
            <person name="Toyoda A."/>
            <person name="Oliveira C."/>
            <person name="Osipova E."/>
            <person name="Leigh N.D."/>
            <person name="Simon A."/>
            <person name="Yun M.H."/>
        </authorList>
    </citation>
    <scope>NUCLEOTIDE SEQUENCE</scope>
    <source>
        <strain evidence="2">20211129_DDA</strain>
        <tissue evidence="2">Liver</tissue>
    </source>
</reference>
<organism evidence="2 3">
    <name type="scientific">Pleurodeles waltl</name>
    <name type="common">Iberian ribbed newt</name>
    <dbReference type="NCBI Taxonomy" id="8319"/>
    <lineage>
        <taxon>Eukaryota</taxon>
        <taxon>Metazoa</taxon>
        <taxon>Chordata</taxon>
        <taxon>Craniata</taxon>
        <taxon>Vertebrata</taxon>
        <taxon>Euteleostomi</taxon>
        <taxon>Amphibia</taxon>
        <taxon>Batrachia</taxon>
        <taxon>Caudata</taxon>
        <taxon>Salamandroidea</taxon>
        <taxon>Salamandridae</taxon>
        <taxon>Pleurodelinae</taxon>
        <taxon>Pleurodeles</taxon>
    </lineage>
</organism>
<dbReference type="AlphaFoldDB" id="A0AAV7TXH8"/>
<gene>
    <name evidence="2" type="ORF">NDU88_006378</name>
</gene>
<accession>A0AAV7TXH8</accession>
<evidence type="ECO:0000313" key="2">
    <source>
        <dbReference type="EMBL" id="KAJ1181168.1"/>
    </source>
</evidence>
<comment type="caution">
    <text evidence="2">The sequence shown here is derived from an EMBL/GenBank/DDBJ whole genome shotgun (WGS) entry which is preliminary data.</text>
</comment>
<keyword evidence="3" id="KW-1185">Reference proteome</keyword>
<feature type="region of interest" description="Disordered" evidence="1">
    <location>
        <begin position="77"/>
        <end position="122"/>
    </location>
</feature>
<dbReference type="EMBL" id="JANPWB010000006">
    <property type="protein sequence ID" value="KAJ1181168.1"/>
    <property type="molecule type" value="Genomic_DNA"/>
</dbReference>
<evidence type="ECO:0000256" key="1">
    <source>
        <dbReference type="SAM" id="MobiDB-lite"/>
    </source>
</evidence>
<protein>
    <submittedName>
        <fullName evidence="2">Uncharacterized protein</fullName>
    </submittedName>
</protein>